<dbReference type="EMBL" id="CM045767">
    <property type="protein sequence ID" value="KAI7996716.1"/>
    <property type="molecule type" value="Genomic_DNA"/>
</dbReference>
<sequence>MASKSACYYSLVTITQFLLICTAENQICPEYLYQFGGSKADTGNLIRLGPAGAGTAAARLPYSETFFRKPTGRWSDGLLIPYFFAMALQLPLLNPYLERNASFDHGANFAVAGCTTLDSSFLAARGIQTPIINTPQCSTKLELIRLGAIRIVVPGNFPLGCFPIYLSKSNSTDPRLYDDLGCLRSLNELIVFQNNLLQKAIGSLRQEFPHVVIVYADYYSSFQSVLRRAPFLGFDKQSLLIACCGIGGTYNYDANRMCGSHDVPICPNPKQCIHWDGIHLTQEAHHHISDILKNILFEFQCVF</sequence>
<keyword evidence="2" id="KW-1185">Reference proteome</keyword>
<dbReference type="Proteomes" id="UP001060215">
    <property type="component" value="Chromosome 10"/>
</dbReference>
<proteinExistence type="predicted"/>
<protein>
    <submittedName>
        <fullName evidence="1">Acetylajmalan esterase</fullName>
    </submittedName>
</protein>
<evidence type="ECO:0000313" key="2">
    <source>
        <dbReference type="Proteomes" id="UP001060215"/>
    </source>
</evidence>
<name>A0ACC0G6I8_9ERIC</name>
<organism evidence="1 2">
    <name type="scientific">Camellia lanceoleosa</name>
    <dbReference type="NCBI Taxonomy" id="1840588"/>
    <lineage>
        <taxon>Eukaryota</taxon>
        <taxon>Viridiplantae</taxon>
        <taxon>Streptophyta</taxon>
        <taxon>Embryophyta</taxon>
        <taxon>Tracheophyta</taxon>
        <taxon>Spermatophyta</taxon>
        <taxon>Magnoliopsida</taxon>
        <taxon>eudicotyledons</taxon>
        <taxon>Gunneridae</taxon>
        <taxon>Pentapetalae</taxon>
        <taxon>asterids</taxon>
        <taxon>Ericales</taxon>
        <taxon>Theaceae</taxon>
        <taxon>Camellia</taxon>
    </lineage>
</organism>
<reference evidence="1 2" key="1">
    <citation type="journal article" date="2022" name="Plant J.">
        <title>Chromosome-level genome of Camellia lanceoleosa provides a valuable resource for understanding genome evolution and self-incompatibility.</title>
        <authorList>
            <person name="Gong W."/>
            <person name="Xiao S."/>
            <person name="Wang L."/>
            <person name="Liao Z."/>
            <person name="Chang Y."/>
            <person name="Mo W."/>
            <person name="Hu G."/>
            <person name="Li W."/>
            <person name="Zhao G."/>
            <person name="Zhu H."/>
            <person name="Hu X."/>
            <person name="Ji K."/>
            <person name="Xiang X."/>
            <person name="Song Q."/>
            <person name="Yuan D."/>
            <person name="Jin S."/>
            <person name="Zhang L."/>
        </authorList>
    </citation>
    <scope>NUCLEOTIDE SEQUENCE [LARGE SCALE GENOMIC DNA]</scope>
    <source>
        <strain evidence="1">SQ_2022a</strain>
    </source>
</reference>
<comment type="caution">
    <text evidence="1">The sequence shown here is derived from an EMBL/GenBank/DDBJ whole genome shotgun (WGS) entry which is preliminary data.</text>
</comment>
<evidence type="ECO:0000313" key="1">
    <source>
        <dbReference type="EMBL" id="KAI7996716.1"/>
    </source>
</evidence>
<accession>A0ACC0G6I8</accession>
<gene>
    <name evidence="1" type="ORF">LOK49_LG10G00060</name>
</gene>